<proteinExistence type="predicted"/>
<dbReference type="EMBL" id="JAMSLR010000001">
    <property type="protein sequence ID" value="MCM8748016.1"/>
    <property type="molecule type" value="Genomic_DNA"/>
</dbReference>
<accession>A0AA41W9W9</accession>
<organism evidence="1 2">
    <name type="scientific">Thermalbibacter longus</name>
    <dbReference type="NCBI Taxonomy" id="2951981"/>
    <lineage>
        <taxon>Bacteria</taxon>
        <taxon>Pseudomonadati</taxon>
        <taxon>Thermomicrobiota</taxon>
        <taxon>Thermomicrobia</taxon>
        <taxon>Thermomicrobiales</taxon>
        <taxon>Thermomicrobiaceae</taxon>
        <taxon>Thermalbibacter</taxon>
    </lineage>
</organism>
<gene>
    <name evidence="1" type="ORF">NET02_02525</name>
</gene>
<dbReference type="Proteomes" id="UP001165306">
    <property type="component" value="Unassembled WGS sequence"/>
</dbReference>
<evidence type="ECO:0000313" key="2">
    <source>
        <dbReference type="Proteomes" id="UP001165306"/>
    </source>
</evidence>
<dbReference type="RefSeq" id="WP_284055795.1">
    <property type="nucleotide sequence ID" value="NZ_JAMSLR010000001.1"/>
</dbReference>
<name>A0AA41W9W9_9BACT</name>
<dbReference type="AlphaFoldDB" id="A0AA41W9W9"/>
<keyword evidence="2" id="KW-1185">Reference proteome</keyword>
<comment type="caution">
    <text evidence="1">The sequence shown here is derived from an EMBL/GenBank/DDBJ whole genome shotgun (WGS) entry which is preliminary data.</text>
</comment>
<evidence type="ECO:0000313" key="1">
    <source>
        <dbReference type="EMBL" id="MCM8748016.1"/>
    </source>
</evidence>
<reference evidence="1" key="1">
    <citation type="submission" date="2022-06" db="EMBL/GenBank/DDBJ databases">
        <title>CFH 74404 Thermomicrobiaceae sp.</title>
        <authorList>
            <person name="Ming H."/>
            <person name="Li W.-J."/>
            <person name="Zhao Z."/>
        </authorList>
    </citation>
    <scope>NUCLEOTIDE SEQUENCE</scope>
    <source>
        <strain evidence="1">CFH 74404</strain>
    </source>
</reference>
<protein>
    <submittedName>
        <fullName evidence="1">Uncharacterized protein</fullName>
    </submittedName>
</protein>
<sequence>MTMSRRPRRTFTETDLLDGLREACSPECYRALLPLYNWLKGRALRYWFGGSEIPTANFAFLIQGKEVRVLNLSPWGSEGQKKTPLLEVNFKNLVNASVSHDVLRRFAERLADIPDPEFQKRLNQTGESEFPKEPSIWLNTALPQPGAVETIQRAIDELLSSASGTSRA</sequence>